<feature type="transmembrane region" description="Helical" evidence="6">
    <location>
        <begin position="492"/>
        <end position="513"/>
    </location>
</feature>
<comment type="subcellular location">
    <subcellularLocation>
        <location evidence="1">Membrane</location>
        <topology evidence="1">Multi-pass membrane protein</topology>
    </subcellularLocation>
</comment>
<feature type="transmembrane region" description="Helical" evidence="6">
    <location>
        <begin position="156"/>
        <end position="174"/>
    </location>
</feature>
<feature type="transmembrane region" description="Helical" evidence="6">
    <location>
        <begin position="129"/>
        <end position="150"/>
    </location>
</feature>
<dbReference type="PANTHER" id="PTHR11654">
    <property type="entry name" value="OLIGOPEPTIDE TRANSPORTER-RELATED"/>
    <property type="match status" value="1"/>
</dbReference>
<evidence type="ECO:0000256" key="5">
    <source>
        <dbReference type="ARBA" id="ARBA00023136"/>
    </source>
</evidence>
<reference evidence="7 8" key="1">
    <citation type="submission" date="2020-05" db="EMBL/GenBank/DDBJ databases">
        <authorList>
            <person name="Campoy J."/>
            <person name="Schneeberger K."/>
            <person name="Spophaly S."/>
        </authorList>
    </citation>
    <scope>NUCLEOTIDE SEQUENCE [LARGE SCALE GENOMIC DNA]</scope>
    <source>
        <strain evidence="7">PruArmRojPasFocal</strain>
    </source>
</reference>
<organism evidence="7 8">
    <name type="scientific">Prunus armeniaca</name>
    <name type="common">Apricot</name>
    <name type="synonym">Armeniaca vulgaris</name>
    <dbReference type="NCBI Taxonomy" id="36596"/>
    <lineage>
        <taxon>Eukaryota</taxon>
        <taxon>Viridiplantae</taxon>
        <taxon>Streptophyta</taxon>
        <taxon>Embryophyta</taxon>
        <taxon>Tracheophyta</taxon>
        <taxon>Spermatophyta</taxon>
        <taxon>Magnoliopsida</taxon>
        <taxon>eudicotyledons</taxon>
        <taxon>Gunneridae</taxon>
        <taxon>Pentapetalae</taxon>
        <taxon>rosids</taxon>
        <taxon>fabids</taxon>
        <taxon>Rosales</taxon>
        <taxon>Rosaceae</taxon>
        <taxon>Amygdaloideae</taxon>
        <taxon>Amygdaleae</taxon>
        <taxon>Prunus</taxon>
    </lineage>
</organism>
<dbReference type="SUPFAM" id="SSF103473">
    <property type="entry name" value="MFS general substrate transporter"/>
    <property type="match status" value="1"/>
</dbReference>
<evidence type="ECO:0000256" key="4">
    <source>
        <dbReference type="ARBA" id="ARBA00022989"/>
    </source>
</evidence>
<dbReference type="AlphaFoldDB" id="A0A6J5VA40"/>
<proteinExistence type="inferred from homology"/>
<dbReference type="EMBL" id="CAEKDK010000006">
    <property type="protein sequence ID" value="CAB4284687.1"/>
    <property type="molecule type" value="Genomic_DNA"/>
</dbReference>
<dbReference type="GO" id="GO:0022857">
    <property type="term" value="F:transmembrane transporter activity"/>
    <property type="evidence" value="ECO:0007669"/>
    <property type="project" value="InterPro"/>
</dbReference>
<feature type="transmembrane region" description="Helical" evidence="6">
    <location>
        <begin position="203"/>
        <end position="221"/>
    </location>
</feature>
<feature type="transmembrane region" description="Helical" evidence="6">
    <location>
        <begin position="380"/>
        <end position="403"/>
    </location>
</feature>
<gene>
    <name evidence="7" type="ORF">CURHAP_LOCUS40289</name>
</gene>
<evidence type="ECO:0008006" key="9">
    <source>
        <dbReference type="Google" id="ProtNLM"/>
    </source>
</evidence>
<feature type="transmembrane region" description="Helical" evidence="6">
    <location>
        <begin position="271"/>
        <end position="292"/>
    </location>
</feature>
<accession>A0A6J5VA40</accession>
<evidence type="ECO:0000256" key="3">
    <source>
        <dbReference type="ARBA" id="ARBA00022692"/>
    </source>
</evidence>
<sequence length="627" mass="70245">MSTFVHMEASLIVLKVDLPKWTSMPKFRSMGWQSRMSTSGVWTSMSSLISYKGGREEHDSISKVAVLSFFLPNCSQSSSQSEIYSTHLEMLAFVQINALLWTDLLAAYAMWMTMAYLTDAWKLNLKHAAAIVNLFWGMVAIMPVGLQFVVDTFMGYYWMVLLSSFSYIAGLGFLSMSTPPDLAAATATCSAYDPECIGQGQKILFFTAFALIAVGFSGHLVSVPQFMADQDSHSNRRDSSLRHLVISFMVIHVPIVGAFAIYYIKPWSMRYGIPAICTLVATLIFLTGSCSYRTYRPYGSPLTVLFRVFVASASKIFQKHPRDSSHLYERRDDYYLIPHTRRLRCLDKAAIILATQPLQQQENNSWRLCRVTEVEETKSVLCMIPICMTLILIGVVSSIGTSFCIEQATHMNHEVGRITVPLPILVWFYTLAKQLFGKLNFQIAELTRYGPRIGIAVSMIFGILCSITAAKVETRRLGVVKSHGLINKPEETVPMSMFWLLPQFLLLGGLEGIAESSIDSFLVKQVPPSIDPCMVRFCVAFLGVGSIGGVLSVYVVGEISGQGGKPSWFQDTLNKSRLDNYYWTLAALSAANLVLYVLVSFWYAYKDSRLEDYETAELFDEDHVQLI</sequence>
<protein>
    <recommendedName>
        <fullName evidence="9">Major facilitator superfamily (MFS) profile domain-containing protein</fullName>
    </recommendedName>
</protein>
<feature type="transmembrane region" description="Helical" evidence="6">
    <location>
        <begin position="415"/>
        <end position="432"/>
    </location>
</feature>
<dbReference type="Pfam" id="PF00854">
    <property type="entry name" value="PTR2"/>
    <property type="match status" value="1"/>
</dbReference>
<comment type="similarity">
    <text evidence="2">Belongs to the major facilitator superfamily. Proton-dependent oligopeptide transporter (POT/PTR) (TC 2.A.17) family.</text>
</comment>
<evidence type="ECO:0000256" key="1">
    <source>
        <dbReference type="ARBA" id="ARBA00004141"/>
    </source>
</evidence>
<evidence type="ECO:0000313" key="7">
    <source>
        <dbReference type="EMBL" id="CAB4284687.1"/>
    </source>
</evidence>
<keyword evidence="4 6" id="KW-1133">Transmembrane helix</keyword>
<evidence type="ECO:0000256" key="2">
    <source>
        <dbReference type="ARBA" id="ARBA00005982"/>
    </source>
</evidence>
<feature type="transmembrane region" description="Helical" evidence="6">
    <location>
        <begin position="98"/>
        <end position="117"/>
    </location>
</feature>
<feature type="transmembrane region" description="Helical" evidence="6">
    <location>
        <begin position="581"/>
        <end position="605"/>
    </location>
</feature>
<evidence type="ECO:0000313" key="8">
    <source>
        <dbReference type="Proteomes" id="UP000507222"/>
    </source>
</evidence>
<evidence type="ECO:0000256" key="6">
    <source>
        <dbReference type="SAM" id="Phobius"/>
    </source>
</evidence>
<keyword evidence="3 6" id="KW-0812">Transmembrane</keyword>
<keyword evidence="5 6" id="KW-0472">Membrane</keyword>
<feature type="transmembrane region" description="Helical" evidence="6">
    <location>
        <begin position="453"/>
        <end position="472"/>
    </location>
</feature>
<dbReference type="InterPro" id="IPR000109">
    <property type="entry name" value="POT_fam"/>
</dbReference>
<feature type="transmembrane region" description="Helical" evidence="6">
    <location>
        <begin position="534"/>
        <end position="556"/>
    </location>
</feature>
<dbReference type="Gene3D" id="1.20.1250.20">
    <property type="entry name" value="MFS general substrate transporter like domains"/>
    <property type="match status" value="1"/>
</dbReference>
<dbReference type="Proteomes" id="UP000507222">
    <property type="component" value="Unassembled WGS sequence"/>
</dbReference>
<name>A0A6J5VA40_PRUAR</name>
<feature type="transmembrane region" description="Helical" evidence="6">
    <location>
        <begin position="241"/>
        <end position="264"/>
    </location>
</feature>
<dbReference type="GO" id="GO:0016020">
    <property type="term" value="C:membrane"/>
    <property type="evidence" value="ECO:0007669"/>
    <property type="project" value="UniProtKB-SubCell"/>
</dbReference>
<dbReference type="InterPro" id="IPR036259">
    <property type="entry name" value="MFS_trans_sf"/>
</dbReference>